<dbReference type="KEGG" id="mend:L6E24_02485"/>
<gene>
    <name evidence="2" type="ORF">L6E24_02485</name>
</gene>
<dbReference type="PANTHER" id="PTHR42976">
    <property type="entry name" value="BIFUNCTIONAL CHITINASE/LYSOZYME-RELATED"/>
    <property type="match status" value="1"/>
</dbReference>
<organism evidence="2 3">
    <name type="scientific">Methanoplanus endosymbiosus</name>
    <dbReference type="NCBI Taxonomy" id="33865"/>
    <lineage>
        <taxon>Archaea</taxon>
        <taxon>Methanobacteriati</taxon>
        <taxon>Methanobacteriota</taxon>
        <taxon>Stenosarchaea group</taxon>
        <taxon>Methanomicrobia</taxon>
        <taxon>Methanomicrobiales</taxon>
        <taxon>Methanomicrobiaceae</taxon>
        <taxon>Methanoplanus</taxon>
    </lineage>
</organism>
<reference evidence="2" key="1">
    <citation type="submission" date="2022-04" db="EMBL/GenBank/DDBJ databases">
        <title>Complete genome of Methanoplanus endosymbiosus DSM 3599.</title>
        <authorList>
            <person name="Chen S.-C."/>
            <person name="You Y.-T."/>
            <person name="Zhou Y.-Z."/>
            <person name="Lai M.-C."/>
        </authorList>
    </citation>
    <scope>NUCLEOTIDE SEQUENCE</scope>
    <source>
        <strain evidence="2">DSM 3599</strain>
    </source>
</reference>
<evidence type="ECO:0000313" key="3">
    <source>
        <dbReference type="Proteomes" id="UP001060368"/>
    </source>
</evidence>
<evidence type="ECO:0000256" key="1">
    <source>
        <dbReference type="SAM" id="Phobius"/>
    </source>
</evidence>
<dbReference type="SUPFAM" id="SSF63446">
    <property type="entry name" value="Type I dockerin domain"/>
    <property type="match status" value="1"/>
</dbReference>
<evidence type="ECO:0008006" key="4">
    <source>
        <dbReference type="Google" id="ProtNLM"/>
    </source>
</evidence>
<dbReference type="Gene3D" id="3.20.20.80">
    <property type="entry name" value="Glycosidases"/>
    <property type="match status" value="1"/>
</dbReference>
<dbReference type="EMBL" id="CP096115">
    <property type="protein sequence ID" value="UUX93014.1"/>
    <property type="molecule type" value="Genomic_DNA"/>
</dbReference>
<dbReference type="InterPro" id="IPR008965">
    <property type="entry name" value="CBM2/CBM3_carb-bd_dom_sf"/>
</dbReference>
<sequence>MKKTEDRRKYYGRFWLPGFIAIIFLLVLCCTMSVSGASWTADSGYITEESGWPDKVFAPYVDTTLWCQKEGGYYNLKTAYLSTGQKHYTLAFIVSDGNANPTWGGYSSLGMDSDHFVDKINYIRSVGGDVAISFGGSTGVEIAVNNTDIDTLTSKYQQVIDKYNPTWIDFDIEGFALEDRPSVGRRSLAIKRLQDNNPGLKIGFCLPVIPTGLNAFGLNVIDNATENGVEIDIVNLMVMDYYVSSVEGKMGDAAISATQGTYNQLTERNISATLGMTPMIGQNDADREIFTIANANQVKDWAETKDWVTMLGMWSLNRDNDGSDGQERYQWSQLDQENFEFTDIFKGFTTGFTSAQLLIPDISIPANSTYVIPVKVSGITNAEKVACSLKWNSSVITVSGVKANNSVFLGSLVTLNLKEDQADLVLTNTGSMTDTEPEALFDISIIPRGNNKDSSSISVFNSTWTDKDLIEHNLECTGGNISIFGVKGDFNGNGAVDIGDVSRVSYMVAELTPVNLAADFNGNGYVDVGDAAIIAWYYIGKESSL</sequence>
<dbReference type="Proteomes" id="UP001060368">
    <property type="component" value="Chromosome"/>
</dbReference>
<dbReference type="InterPro" id="IPR036439">
    <property type="entry name" value="Dockerin_dom_sf"/>
</dbReference>
<feature type="transmembrane region" description="Helical" evidence="1">
    <location>
        <begin position="12"/>
        <end position="34"/>
    </location>
</feature>
<dbReference type="AlphaFoldDB" id="A0A9E7TKR7"/>
<dbReference type="Gene3D" id="2.60.40.680">
    <property type="match status" value="1"/>
</dbReference>
<dbReference type="InterPro" id="IPR052750">
    <property type="entry name" value="GH18_Chitinase"/>
</dbReference>
<dbReference type="SUPFAM" id="SSF51445">
    <property type="entry name" value="(Trans)glycosidases"/>
    <property type="match status" value="1"/>
</dbReference>
<dbReference type="CDD" id="cd14256">
    <property type="entry name" value="Dockerin_I"/>
    <property type="match status" value="1"/>
</dbReference>
<protein>
    <recommendedName>
        <fullName evidence="4">Chitinase</fullName>
    </recommendedName>
</protein>
<keyword evidence="1" id="KW-0472">Membrane</keyword>
<name>A0A9E7TKR7_9EURY</name>
<dbReference type="PANTHER" id="PTHR42976:SF1">
    <property type="entry name" value="GH18 DOMAIN-CONTAINING PROTEIN-RELATED"/>
    <property type="match status" value="1"/>
</dbReference>
<accession>A0A9E7TKR7</accession>
<keyword evidence="1" id="KW-1133">Transmembrane helix</keyword>
<evidence type="ECO:0000313" key="2">
    <source>
        <dbReference type="EMBL" id="UUX93014.1"/>
    </source>
</evidence>
<dbReference type="GO" id="GO:0000272">
    <property type="term" value="P:polysaccharide catabolic process"/>
    <property type="evidence" value="ECO:0007669"/>
    <property type="project" value="InterPro"/>
</dbReference>
<keyword evidence="3" id="KW-1185">Reference proteome</keyword>
<dbReference type="GeneID" id="74306526"/>
<dbReference type="Gene3D" id="1.10.1330.10">
    <property type="entry name" value="Dockerin domain"/>
    <property type="match status" value="1"/>
</dbReference>
<dbReference type="RefSeq" id="WP_257743154.1">
    <property type="nucleotide sequence ID" value="NZ_CP096115.1"/>
</dbReference>
<dbReference type="InterPro" id="IPR017853">
    <property type="entry name" value="GH"/>
</dbReference>
<keyword evidence="1" id="KW-0812">Transmembrane</keyword>
<dbReference type="SUPFAM" id="SSF49384">
    <property type="entry name" value="Carbohydrate-binding domain"/>
    <property type="match status" value="1"/>
</dbReference>
<dbReference type="CDD" id="cd06543">
    <property type="entry name" value="GH18_PF-ChiA-like"/>
    <property type="match status" value="1"/>
</dbReference>
<dbReference type="GO" id="GO:0030246">
    <property type="term" value="F:carbohydrate binding"/>
    <property type="evidence" value="ECO:0007669"/>
    <property type="project" value="InterPro"/>
</dbReference>
<proteinExistence type="predicted"/>